<feature type="transmembrane region" description="Helical" evidence="1">
    <location>
        <begin position="268"/>
        <end position="290"/>
    </location>
</feature>
<dbReference type="AlphaFoldDB" id="A0A809S9Y3"/>
<dbReference type="PANTHER" id="PTHR43179:SF7">
    <property type="entry name" value="RHAMNOSYLTRANSFERASE WBBL"/>
    <property type="match status" value="1"/>
</dbReference>
<dbReference type="PANTHER" id="PTHR43179">
    <property type="entry name" value="RHAMNOSYLTRANSFERASE WBBL"/>
    <property type="match status" value="1"/>
</dbReference>
<sequence>MWDFELSVTICSWNTAEDLRKCLQSLEDVRAETSFEAIVVDNASEDGSPEMVEREFPWVRLMRQSVNLGFAGGHNLAIRNRKGKHAFLLNSDAYVHAGALRTLAEYVEARPSVGIVGPKILNPDGSLQYSCRRFPNPVAAMFRNTPLGKLFPHNRFTREYLMTDWEHDAPRPVDWVSGAAMLASEAMIESVGVMDEGYFMYCEDVDWCWRARENGWEIVYLPTSVVTHAIGRSTDRIANQMIVRFHRSMLRFYRLRMLPRVFLLWRPFLYLCAAGALALRASIFLGKNLYDAMMRKLRK</sequence>
<dbReference type="Pfam" id="PF00535">
    <property type="entry name" value="Glycos_transf_2"/>
    <property type="match status" value="1"/>
</dbReference>
<dbReference type="InterPro" id="IPR029044">
    <property type="entry name" value="Nucleotide-diphossugar_trans"/>
</dbReference>
<evidence type="ECO:0000313" key="4">
    <source>
        <dbReference type="Proteomes" id="UP000662873"/>
    </source>
</evidence>
<organism evidence="3 4">
    <name type="scientific">Candidatus Nitrosymbiomonas proteolyticus</name>
    <dbReference type="NCBI Taxonomy" id="2608984"/>
    <lineage>
        <taxon>Bacteria</taxon>
        <taxon>Bacillati</taxon>
        <taxon>Armatimonadota</taxon>
        <taxon>Armatimonadota incertae sedis</taxon>
        <taxon>Candidatus Nitrosymbiomonas</taxon>
    </lineage>
</organism>
<evidence type="ECO:0000259" key="2">
    <source>
        <dbReference type="Pfam" id="PF00535"/>
    </source>
</evidence>
<keyword evidence="1" id="KW-0472">Membrane</keyword>
<evidence type="ECO:0000256" key="1">
    <source>
        <dbReference type="SAM" id="Phobius"/>
    </source>
</evidence>
<dbReference type="GO" id="GO:0016740">
    <property type="term" value="F:transferase activity"/>
    <property type="evidence" value="ECO:0007669"/>
    <property type="project" value="UniProtKB-KW"/>
</dbReference>
<keyword evidence="1" id="KW-1133">Transmembrane helix</keyword>
<dbReference type="Gene3D" id="3.90.550.10">
    <property type="entry name" value="Spore Coat Polysaccharide Biosynthesis Protein SpsA, Chain A"/>
    <property type="match status" value="1"/>
</dbReference>
<evidence type="ECO:0000313" key="3">
    <source>
        <dbReference type="EMBL" id="BBO23931.1"/>
    </source>
</evidence>
<dbReference type="InterPro" id="IPR001173">
    <property type="entry name" value="Glyco_trans_2-like"/>
</dbReference>
<dbReference type="EMBL" id="AP021858">
    <property type="protein sequence ID" value="BBO23931.1"/>
    <property type="molecule type" value="Genomic_DNA"/>
</dbReference>
<gene>
    <name evidence="3" type="ORF">NPRO_15260</name>
</gene>
<reference evidence="3" key="1">
    <citation type="journal article" name="DNA Res.">
        <title>The physiological potential of anammox bacteria as revealed by their core genome structure.</title>
        <authorList>
            <person name="Okubo T."/>
            <person name="Toyoda A."/>
            <person name="Fukuhara K."/>
            <person name="Uchiyama I."/>
            <person name="Harigaya Y."/>
            <person name="Kuroiwa M."/>
            <person name="Suzuki T."/>
            <person name="Murakami Y."/>
            <person name="Suwa Y."/>
            <person name="Takami H."/>
        </authorList>
    </citation>
    <scope>NUCLEOTIDE SEQUENCE</scope>
    <source>
        <strain evidence="3">317325-2</strain>
    </source>
</reference>
<dbReference type="SUPFAM" id="SSF53448">
    <property type="entry name" value="Nucleotide-diphospho-sugar transferases"/>
    <property type="match status" value="1"/>
</dbReference>
<keyword evidence="1" id="KW-0812">Transmembrane</keyword>
<keyword evidence="3" id="KW-0808">Transferase</keyword>
<name>A0A809S9Y3_9BACT</name>
<feature type="domain" description="Glycosyltransferase 2-like" evidence="2">
    <location>
        <begin position="7"/>
        <end position="132"/>
    </location>
</feature>
<accession>A0A809S9Y3</accession>
<protein>
    <submittedName>
        <fullName evidence="3">Glycosyltransferase family 2 protein</fullName>
    </submittedName>
</protein>
<proteinExistence type="predicted"/>
<dbReference type="CDD" id="cd04186">
    <property type="entry name" value="GT_2_like_c"/>
    <property type="match status" value="1"/>
</dbReference>
<dbReference type="Proteomes" id="UP000662873">
    <property type="component" value="Chromosome"/>
</dbReference>
<dbReference type="KEGG" id="npy:NPRO_15260"/>